<evidence type="ECO:0000313" key="12">
    <source>
        <dbReference type="Proteomes" id="UP000265120"/>
    </source>
</evidence>
<comment type="subcellular location">
    <subcellularLocation>
        <location evidence="1">Cell membrane</location>
        <topology evidence="1">Single-pass membrane protein</topology>
    </subcellularLocation>
    <subcellularLocation>
        <location evidence="2">Endoplasmic reticulum membrane</location>
        <topology evidence="2">Single-pass membrane protein</topology>
    </subcellularLocation>
</comment>
<dbReference type="OMA" id="NGHCDTH"/>
<dbReference type="GO" id="GO:0005789">
    <property type="term" value="C:endoplasmic reticulum membrane"/>
    <property type="evidence" value="ECO:0007669"/>
    <property type="project" value="UniProtKB-SubCell"/>
</dbReference>
<dbReference type="GO" id="GO:0030545">
    <property type="term" value="F:signaling receptor regulator activity"/>
    <property type="evidence" value="ECO:0007669"/>
    <property type="project" value="Ensembl"/>
</dbReference>
<dbReference type="PANTHER" id="PTHR28675:SF1">
    <property type="entry name" value="MELANOCORTIN-2 RECEPTOR ACCESSORY PROTEIN 2"/>
    <property type="match status" value="1"/>
</dbReference>
<sequence length="236" mass="26409">MSDLHNRSQTSARRGDYVWQYEYYDDEEPVSFEGLKAHRYSIVIGFWVGLAVFVIFMFFVLTLLTKTGAPHQENSDSAEKRQQPGSCMVDFTVSQQRNEKAFSRPLLMGPHSYFHFYIKEEDQAEGTQRNTGATGVGKTHKDGGAQQGTCSQNGGTSYSGMDDIEEDVEAAGGHPSLKEIMDESKTDRECASLSPFNIPNYVNMEPNSTGADDTEDESSIVLERQSYPRDVCCDIH</sequence>
<keyword evidence="4" id="KW-1003">Cell membrane</keyword>
<dbReference type="GO" id="GO:0048471">
    <property type="term" value="C:perinuclear region of cytoplasm"/>
    <property type="evidence" value="ECO:0007669"/>
    <property type="project" value="Ensembl"/>
</dbReference>
<dbReference type="STRING" id="244447.ENSCSEP00000032684"/>
<dbReference type="GO" id="GO:0005886">
    <property type="term" value="C:plasma membrane"/>
    <property type="evidence" value="ECO:0007669"/>
    <property type="project" value="UniProtKB-SubCell"/>
</dbReference>
<comment type="similarity">
    <text evidence="3">Belongs to the MRAP family.</text>
</comment>
<dbReference type="GO" id="GO:0031781">
    <property type="term" value="F:type 3 melanocortin receptor binding"/>
    <property type="evidence" value="ECO:0007669"/>
    <property type="project" value="TreeGrafter"/>
</dbReference>
<dbReference type="Proteomes" id="UP000265120">
    <property type="component" value="Chromosome 7"/>
</dbReference>
<evidence type="ECO:0000256" key="5">
    <source>
        <dbReference type="ARBA" id="ARBA00022692"/>
    </source>
</evidence>
<dbReference type="GeneTree" id="ENSGT00940000167806"/>
<evidence type="ECO:0000256" key="3">
    <source>
        <dbReference type="ARBA" id="ARBA00010063"/>
    </source>
</evidence>
<dbReference type="InParanoid" id="A0A3P8X109"/>
<feature type="region of interest" description="Disordered" evidence="9">
    <location>
        <begin position="124"/>
        <end position="161"/>
    </location>
</feature>
<reference evidence="11" key="3">
    <citation type="submission" date="2025-09" db="UniProtKB">
        <authorList>
            <consortium name="Ensembl"/>
        </authorList>
    </citation>
    <scope>IDENTIFICATION</scope>
</reference>
<dbReference type="GO" id="GO:0006112">
    <property type="term" value="P:energy reserve metabolic process"/>
    <property type="evidence" value="ECO:0007669"/>
    <property type="project" value="Ensembl"/>
</dbReference>
<organism evidence="11 12">
    <name type="scientific">Cynoglossus semilaevis</name>
    <name type="common">Tongue sole</name>
    <dbReference type="NCBI Taxonomy" id="244447"/>
    <lineage>
        <taxon>Eukaryota</taxon>
        <taxon>Metazoa</taxon>
        <taxon>Chordata</taxon>
        <taxon>Craniata</taxon>
        <taxon>Vertebrata</taxon>
        <taxon>Euteleostomi</taxon>
        <taxon>Actinopterygii</taxon>
        <taxon>Neopterygii</taxon>
        <taxon>Teleostei</taxon>
        <taxon>Neoteleostei</taxon>
        <taxon>Acanthomorphata</taxon>
        <taxon>Carangaria</taxon>
        <taxon>Pleuronectiformes</taxon>
        <taxon>Pleuronectoidei</taxon>
        <taxon>Cynoglossidae</taxon>
        <taxon>Cynoglossinae</taxon>
        <taxon>Cynoglossus</taxon>
    </lineage>
</organism>
<evidence type="ECO:0000256" key="6">
    <source>
        <dbReference type="ARBA" id="ARBA00022824"/>
    </source>
</evidence>
<keyword evidence="12" id="KW-1185">Reference proteome</keyword>
<feature type="transmembrane region" description="Helical" evidence="10">
    <location>
        <begin position="40"/>
        <end position="64"/>
    </location>
</feature>
<dbReference type="GO" id="GO:0031783">
    <property type="term" value="F:type 5 melanocortin receptor binding"/>
    <property type="evidence" value="ECO:0007669"/>
    <property type="project" value="TreeGrafter"/>
</dbReference>
<evidence type="ECO:0000256" key="2">
    <source>
        <dbReference type="ARBA" id="ARBA00004389"/>
    </source>
</evidence>
<feature type="compositionally biased region" description="Polar residues" evidence="9">
    <location>
        <begin position="147"/>
        <end position="159"/>
    </location>
</feature>
<proteinExistence type="inferred from homology"/>
<evidence type="ECO:0000313" key="11">
    <source>
        <dbReference type="Ensembl" id="ENSCSEP00000032684.1"/>
    </source>
</evidence>
<dbReference type="GO" id="GO:0031782">
    <property type="term" value="F:type 4 melanocortin receptor binding"/>
    <property type="evidence" value="ECO:0007669"/>
    <property type="project" value="Ensembl"/>
</dbReference>
<evidence type="ECO:0000256" key="9">
    <source>
        <dbReference type="SAM" id="MobiDB-lite"/>
    </source>
</evidence>
<dbReference type="GO" id="GO:0097009">
    <property type="term" value="P:energy homeostasis"/>
    <property type="evidence" value="ECO:0007669"/>
    <property type="project" value="Ensembl"/>
</dbReference>
<dbReference type="InterPro" id="IPR028111">
    <property type="entry name" value="MRAP"/>
</dbReference>
<dbReference type="GO" id="GO:0072659">
    <property type="term" value="P:protein localization to plasma membrane"/>
    <property type="evidence" value="ECO:0007669"/>
    <property type="project" value="TreeGrafter"/>
</dbReference>
<dbReference type="GO" id="GO:0070996">
    <property type="term" value="F:type 1 melanocortin receptor binding"/>
    <property type="evidence" value="ECO:0007669"/>
    <property type="project" value="TreeGrafter"/>
</dbReference>
<accession>A0A3P8X109</accession>
<dbReference type="OrthoDB" id="9904651at2759"/>
<dbReference type="Ensembl" id="ENSCSET00000033107.1">
    <property type="protein sequence ID" value="ENSCSEP00000032684.1"/>
    <property type="gene ID" value="ENSCSEG00000020979.1"/>
</dbReference>
<reference evidence="11 12" key="1">
    <citation type="journal article" date="2014" name="Nat. Genet.">
        <title>Whole-genome sequence of a flatfish provides insights into ZW sex chromosome evolution and adaptation to a benthic lifestyle.</title>
        <authorList>
            <person name="Chen S."/>
            <person name="Zhang G."/>
            <person name="Shao C."/>
            <person name="Huang Q."/>
            <person name="Liu G."/>
            <person name="Zhang P."/>
            <person name="Song W."/>
            <person name="An N."/>
            <person name="Chalopin D."/>
            <person name="Volff J.N."/>
            <person name="Hong Y."/>
            <person name="Li Q."/>
            <person name="Sha Z."/>
            <person name="Zhou H."/>
            <person name="Xie M."/>
            <person name="Yu Q."/>
            <person name="Liu Y."/>
            <person name="Xiang H."/>
            <person name="Wang N."/>
            <person name="Wu K."/>
            <person name="Yang C."/>
            <person name="Zhou Q."/>
            <person name="Liao X."/>
            <person name="Yang L."/>
            <person name="Hu Q."/>
            <person name="Zhang J."/>
            <person name="Meng L."/>
            <person name="Jin L."/>
            <person name="Tian Y."/>
            <person name="Lian J."/>
            <person name="Yang J."/>
            <person name="Miao G."/>
            <person name="Liu S."/>
            <person name="Liang Z."/>
            <person name="Yan F."/>
            <person name="Li Y."/>
            <person name="Sun B."/>
            <person name="Zhang H."/>
            <person name="Zhang J."/>
            <person name="Zhu Y."/>
            <person name="Du M."/>
            <person name="Zhao Y."/>
            <person name="Schartl M."/>
            <person name="Tang Q."/>
            <person name="Wang J."/>
        </authorList>
    </citation>
    <scope>NUCLEOTIDE SEQUENCE</scope>
</reference>
<dbReference type="FunCoup" id="A0A3P8X109">
    <property type="interactions" value="1064"/>
</dbReference>
<dbReference type="GeneID" id="103380944"/>
<name>A0A3P8X109_CYNSE</name>
<keyword evidence="5 10" id="KW-0812">Transmembrane</keyword>
<dbReference type="PANTHER" id="PTHR28675">
    <property type="entry name" value="MELANOCORTIN-2 RECEPTOR ACCESSORY PROTEIN 2"/>
    <property type="match status" value="1"/>
</dbReference>
<protein>
    <submittedName>
        <fullName evidence="11">Melanocortin 2 receptor accessory protein 2b</fullName>
    </submittedName>
</protein>
<dbReference type="GO" id="GO:0106071">
    <property type="term" value="P:positive regulation of adenylate cyclase-activating G protein-coupled receptor signaling pathway"/>
    <property type="evidence" value="ECO:0007669"/>
    <property type="project" value="Ensembl"/>
</dbReference>
<evidence type="ECO:0000256" key="4">
    <source>
        <dbReference type="ARBA" id="ARBA00022475"/>
    </source>
</evidence>
<evidence type="ECO:0000256" key="10">
    <source>
        <dbReference type="SAM" id="Phobius"/>
    </source>
</evidence>
<dbReference type="GO" id="GO:0042594">
    <property type="term" value="P:response to starvation"/>
    <property type="evidence" value="ECO:0007669"/>
    <property type="project" value="Ensembl"/>
</dbReference>
<dbReference type="RefSeq" id="XP_008311312.1">
    <property type="nucleotide sequence ID" value="XM_008313090.3"/>
</dbReference>
<evidence type="ECO:0000256" key="1">
    <source>
        <dbReference type="ARBA" id="ARBA00004162"/>
    </source>
</evidence>
<dbReference type="Pfam" id="PF15183">
    <property type="entry name" value="MRAP"/>
    <property type="match status" value="1"/>
</dbReference>
<keyword evidence="8 10" id="KW-0472">Membrane</keyword>
<dbReference type="GO" id="GO:0031780">
    <property type="term" value="F:corticotropin hormone receptor binding"/>
    <property type="evidence" value="ECO:0007669"/>
    <property type="project" value="TreeGrafter"/>
</dbReference>
<evidence type="ECO:0000256" key="7">
    <source>
        <dbReference type="ARBA" id="ARBA00022989"/>
    </source>
</evidence>
<evidence type="ECO:0000256" key="8">
    <source>
        <dbReference type="ARBA" id="ARBA00023136"/>
    </source>
</evidence>
<keyword evidence="7 10" id="KW-1133">Transmembrane helix</keyword>
<reference evidence="11" key="2">
    <citation type="submission" date="2025-08" db="UniProtKB">
        <authorList>
            <consortium name="Ensembl"/>
        </authorList>
    </citation>
    <scope>IDENTIFICATION</scope>
</reference>
<keyword evidence="6" id="KW-0256">Endoplasmic reticulum</keyword>
<dbReference type="GO" id="GO:0005794">
    <property type="term" value="C:Golgi apparatus"/>
    <property type="evidence" value="ECO:0007669"/>
    <property type="project" value="Ensembl"/>
</dbReference>
<dbReference type="KEGG" id="csem:103380944"/>
<dbReference type="AlphaFoldDB" id="A0A3P8X109"/>